<dbReference type="SUPFAM" id="SSF82185">
    <property type="entry name" value="Histone H3 K4-specific methyltransferase SET7/9 N-terminal domain"/>
    <property type="match status" value="1"/>
</dbReference>
<name>A0A2V2VPU0_TRYCR</name>
<dbReference type="GO" id="GO:0016301">
    <property type="term" value="F:kinase activity"/>
    <property type="evidence" value="ECO:0007669"/>
    <property type="project" value="UniProtKB-KW"/>
</dbReference>
<dbReference type="VEuPathDB" id="TriTrypDB:TCDM_00708"/>
<evidence type="ECO:0000313" key="3">
    <source>
        <dbReference type="EMBL" id="PWU98459.1"/>
    </source>
</evidence>
<comment type="caution">
    <text evidence="3">The sequence shown here is derived from an EMBL/GenBank/DDBJ whole genome shotgun (WGS) entry which is preliminary data.</text>
</comment>
<dbReference type="InterPro" id="IPR003409">
    <property type="entry name" value="MORN"/>
</dbReference>
<dbReference type="VEuPathDB" id="TriTrypDB:TcCLB.506297.280"/>
<keyword evidence="3" id="KW-0418">Kinase</keyword>
<dbReference type="VEuPathDB" id="TriTrypDB:TcCLB.510101.20"/>
<evidence type="ECO:0000256" key="1">
    <source>
        <dbReference type="ARBA" id="ARBA00022737"/>
    </source>
</evidence>
<dbReference type="VEuPathDB" id="TriTrypDB:BCY84_13055"/>
<gene>
    <name evidence="3" type="ORF">C4B63_12g233</name>
</gene>
<dbReference type="VEuPathDB" id="TriTrypDB:TCSYLVIO_001624"/>
<dbReference type="VEuPathDB" id="TriTrypDB:ECC02_002958"/>
<accession>A0A2V2VPU0</accession>
<dbReference type="PANTHER" id="PTHR43215">
    <property type="entry name" value="RADIAL SPOKE HEAD 1 HOMOLOG"/>
    <property type="match status" value="1"/>
</dbReference>
<reference evidence="3 4" key="1">
    <citation type="journal article" date="2018" name="Microb. Genom.">
        <title>Expanding an expanded genome: long-read sequencing of Trypanosoma cruzi.</title>
        <authorList>
            <person name="Berna L."/>
            <person name="Rodriguez M."/>
            <person name="Chiribao M.L."/>
            <person name="Parodi-Talice A."/>
            <person name="Pita S."/>
            <person name="Rijo G."/>
            <person name="Alvarez-Valin F."/>
            <person name="Robello C."/>
        </authorList>
    </citation>
    <scope>NUCLEOTIDE SEQUENCE [LARGE SCALE GENOMIC DNA]</scope>
    <source>
        <strain evidence="3 4">Dm28c</strain>
    </source>
</reference>
<dbReference type="VEuPathDB" id="TriTrypDB:Tc_MARK_472"/>
<dbReference type="VEuPathDB" id="TriTrypDB:TcBrA4_0090560"/>
<dbReference type="VEuPathDB" id="TriTrypDB:TcYC6_0043170"/>
<dbReference type="Proteomes" id="UP000246121">
    <property type="component" value="Unassembled WGS sequence"/>
</dbReference>
<dbReference type="Gene3D" id="2.20.110.10">
    <property type="entry name" value="Histone H3 K4-specific methyltransferase SET7/9 N-terminal domain"/>
    <property type="match status" value="3"/>
</dbReference>
<feature type="compositionally biased region" description="Polar residues" evidence="2">
    <location>
        <begin position="678"/>
        <end position="694"/>
    </location>
</feature>
<protein>
    <submittedName>
        <fullName evidence="3">Putative phosphatidylinositol-4-phosphate 5-kinase</fullName>
    </submittedName>
</protein>
<dbReference type="PANTHER" id="PTHR43215:SF14">
    <property type="entry name" value="RADIAL SPOKE HEAD 1 HOMOLOG"/>
    <property type="match status" value="1"/>
</dbReference>
<keyword evidence="1" id="KW-0677">Repeat</keyword>
<dbReference type="EMBL" id="PRFA01000012">
    <property type="protein sequence ID" value="PWU98459.1"/>
    <property type="molecule type" value="Genomic_DNA"/>
</dbReference>
<dbReference type="VEuPathDB" id="TriTrypDB:TcG_01900"/>
<dbReference type="AlphaFoldDB" id="A0A2V2VPU0"/>
<evidence type="ECO:0000313" key="4">
    <source>
        <dbReference type="Proteomes" id="UP000246121"/>
    </source>
</evidence>
<sequence>MNLVKPALHARGTGLRDSSLNFPDFSGSSFSTNSTVFLTSDVNSVIEEPISLLVSADDSGALGEKHSLKKRAAVLYAGEVRPYTADEVRATAGTEFASGKAVHVFLGKYRQSASASGLQERSIKEGPGSMYFADGGFFLGNWVNNYRCGMGAFYSSCGYTYEGEFEDDLPQGHGVEHFPSGEVYVGEFLEGRPHGRGVTYYPRNGSIYIGEYSRGEKHGRGVIFYENGDVFEGSWVGGRRSGEGISTFLETRDRFNQSKRCNFRRCVRAQWHGDKCKWETVSSDPTHEAPSLSRYIDEGLVKPLENLEIPFGCSVGNLYMAHELVREIPPVLLRRAERCFDHLDALCTGEVPFSTLVAALEPSSSREAIVQSILKAIPLSYAASRDASPTVHLDFATFLRGFFPHISEADIQRHVIFELPLEKLFRLRGVLAGMVSSKKDGFLYLTHGFQEDALFHIASRECDGMRQFAVGGPEQTRRENVTSAGAAQLTVEELNAAKGFLGGVRVPHGLFLWQKIVSGIDRLGFRELLEGLYPCVTLQTLRRCELTFFSTHVFQGYLQAFSKLDEFHLGSLSIQAMDAAQREFLAARAKGHERIPRPANALEKFALSGRRRSLVQWEIADIALSVPFAKYMDRSRSGSVTLADILRHAYPNVPCAATRARLSLAALSPRRDPHLTEGQMNGTSTAGRQNSSGSSISLPQCCRCCICKMCAAHGHPLVAC</sequence>
<keyword evidence="3" id="KW-0808">Transferase</keyword>
<dbReference type="VEuPathDB" id="TriTrypDB:C3747_44g147"/>
<feature type="region of interest" description="Disordered" evidence="2">
    <location>
        <begin position="671"/>
        <end position="694"/>
    </location>
</feature>
<evidence type="ECO:0000256" key="2">
    <source>
        <dbReference type="SAM" id="MobiDB-lite"/>
    </source>
</evidence>
<proteinExistence type="predicted"/>
<dbReference type="VEuPathDB" id="TriTrypDB:C4B63_12g233"/>
<dbReference type="VEuPathDB" id="TriTrypDB:TcCL_ESM01734"/>
<organism evidence="3 4">
    <name type="scientific">Trypanosoma cruzi</name>
    <dbReference type="NCBI Taxonomy" id="5693"/>
    <lineage>
        <taxon>Eukaryota</taxon>
        <taxon>Discoba</taxon>
        <taxon>Euglenozoa</taxon>
        <taxon>Kinetoplastea</taxon>
        <taxon>Metakinetoplastina</taxon>
        <taxon>Trypanosomatida</taxon>
        <taxon>Trypanosomatidae</taxon>
        <taxon>Trypanosoma</taxon>
        <taxon>Schizotrypanum</taxon>
    </lineage>
</organism>
<dbReference type="SMART" id="SM00698">
    <property type="entry name" value="MORN"/>
    <property type="match status" value="5"/>
</dbReference>
<dbReference type="Pfam" id="PF02493">
    <property type="entry name" value="MORN"/>
    <property type="match status" value="5"/>
</dbReference>